<dbReference type="VEuPathDB" id="PlasmoDB:PVX_051690"/>
<dbReference type="VEuPathDB" id="PlasmoDB:PVW1_050044300"/>
<dbReference type="OrthoDB" id="386729at2759"/>
<name>A0A565A1B8_PLAVI</name>
<dbReference type="AlphaFoldDB" id="A0A565A1B8"/>
<evidence type="ECO:0000313" key="1">
    <source>
        <dbReference type="EMBL" id="VUZ98029.1"/>
    </source>
</evidence>
<dbReference type="VEuPathDB" id="PlasmoDB:PVPAM_130062500"/>
<proteinExistence type="predicted"/>
<evidence type="ECO:0000313" key="2">
    <source>
        <dbReference type="Proteomes" id="UP000220605"/>
    </source>
</evidence>
<reference evidence="2" key="1">
    <citation type="submission" date="2016-07" db="EMBL/GenBank/DDBJ databases">
        <authorList>
            <consortium name="Pathogen Informatics"/>
        </authorList>
    </citation>
    <scope>NUCLEOTIDE SEQUENCE [LARGE SCALE GENOMIC DNA]</scope>
</reference>
<dbReference type="Proteomes" id="UP000220605">
    <property type="component" value="Chromosome 12"/>
</dbReference>
<accession>A0A565A1B8</accession>
<dbReference type="Pfam" id="PF05795">
    <property type="entry name" value="Plasmodium_Vir"/>
    <property type="match status" value="1"/>
</dbReference>
<sequence length="340" mass="39023">MEDQDKFKGIISLLELPSIDLPSGNFYNDLNHNFVGSSKYYENCKLLDSVPNKNFFKIHCAQLLKYLKTKYTTSKEQNFEYDYCTLLNYWIIVKLVQVYGSHKDPTFIQAYGKLQQIWSRVAPYDSNTSSSNICKPIFDIYNQDDWYERKQFYDYCVDYKTLKGTANLFGISNCEKYYEYIESKIPVYEHIKNLCTPESADTCPKFYKQCKERDPKKLLSELNCHKTMQKKKAALENGMATQPVVTHPGQGANSALAGREVLPDPLQKSQVSSSAVTNASNAFLGVVFTPLGTHLRNRFGYNRNAISSIHRGDNELFDYATESFNPYPGGEEHYIGYHPA</sequence>
<dbReference type="EMBL" id="LT635623">
    <property type="protein sequence ID" value="VUZ98029.1"/>
    <property type="molecule type" value="Genomic_DNA"/>
</dbReference>
<organism evidence="1 2">
    <name type="scientific">Plasmodium vivax</name>
    <name type="common">malaria parasite P. vivax</name>
    <dbReference type="NCBI Taxonomy" id="5855"/>
    <lineage>
        <taxon>Eukaryota</taxon>
        <taxon>Sar</taxon>
        <taxon>Alveolata</taxon>
        <taxon>Apicomplexa</taxon>
        <taxon>Aconoidasida</taxon>
        <taxon>Haemosporida</taxon>
        <taxon>Plasmodiidae</taxon>
        <taxon>Plasmodium</taxon>
        <taxon>Plasmodium (Plasmodium)</taxon>
    </lineage>
</organism>
<dbReference type="InterPro" id="IPR008780">
    <property type="entry name" value="Plasmodium_Vir"/>
</dbReference>
<protein>
    <submittedName>
        <fullName evidence="1">VIR protein</fullName>
    </submittedName>
</protein>
<gene>
    <name evidence="1" type="ORF">PVP01_1274300</name>
</gene>
<dbReference type="VEuPathDB" id="PlasmoDB:PVP01_1274300"/>